<comment type="caution">
    <text evidence="1">The sequence shown here is derived from an EMBL/GenBank/DDBJ whole genome shotgun (WGS) entry which is preliminary data.</text>
</comment>
<evidence type="ECO:0000313" key="1">
    <source>
        <dbReference type="EMBL" id="KAL0193582.1"/>
    </source>
</evidence>
<dbReference type="EMBL" id="JAMKFB020000005">
    <property type="protein sequence ID" value="KAL0193582.1"/>
    <property type="molecule type" value="Genomic_DNA"/>
</dbReference>
<gene>
    <name evidence="1" type="ORF">M9458_011878</name>
</gene>
<protein>
    <submittedName>
        <fullName evidence="1">Uncharacterized protein</fullName>
    </submittedName>
</protein>
<keyword evidence="2" id="KW-1185">Reference proteome</keyword>
<feature type="non-terminal residue" evidence="1">
    <location>
        <position position="1"/>
    </location>
</feature>
<sequence length="56" mass="6648">KDLEQQVKCFSVMERIVAQKELLLQGTEETKEALLQELCSLREEHTFKLREIQKKT</sequence>
<feature type="non-terminal residue" evidence="1">
    <location>
        <position position="56"/>
    </location>
</feature>
<evidence type="ECO:0000313" key="2">
    <source>
        <dbReference type="Proteomes" id="UP001529510"/>
    </source>
</evidence>
<reference evidence="1 2" key="1">
    <citation type="submission" date="2024-05" db="EMBL/GenBank/DDBJ databases">
        <title>Genome sequencing and assembly of Indian major carp, Cirrhinus mrigala (Hamilton, 1822).</title>
        <authorList>
            <person name="Mohindra V."/>
            <person name="Chowdhury L.M."/>
            <person name="Lal K."/>
            <person name="Jena J.K."/>
        </authorList>
    </citation>
    <scope>NUCLEOTIDE SEQUENCE [LARGE SCALE GENOMIC DNA]</scope>
    <source>
        <strain evidence="1">CM1030</strain>
        <tissue evidence="1">Blood</tissue>
    </source>
</reference>
<proteinExistence type="predicted"/>
<dbReference type="AlphaFoldDB" id="A0ABD0R4Y6"/>
<accession>A0ABD0R4Y6</accession>
<name>A0ABD0R4Y6_CIRMR</name>
<dbReference type="Proteomes" id="UP001529510">
    <property type="component" value="Unassembled WGS sequence"/>
</dbReference>
<organism evidence="1 2">
    <name type="scientific">Cirrhinus mrigala</name>
    <name type="common">Mrigala</name>
    <dbReference type="NCBI Taxonomy" id="683832"/>
    <lineage>
        <taxon>Eukaryota</taxon>
        <taxon>Metazoa</taxon>
        <taxon>Chordata</taxon>
        <taxon>Craniata</taxon>
        <taxon>Vertebrata</taxon>
        <taxon>Euteleostomi</taxon>
        <taxon>Actinopterygii</taxon>
        <taxon>Neopterygii</taxon>
        <taxon>Teleostei</taxon>
        <taxon>Ostariophysi</taxon>
        <taxon>Cypriniformes</taxon>
        <taxon>Cyprinidae</taxon>
        <taxon>Labeoninae</taxon>
        <taxon>Labeonini</taxon>
        <taxon>Cirrhinus</taxon>
    </lineage>
</organism>